<proteinExistence type="inferred from homology"/>
<dbReference type="InterPro" id="IPR005119">
    <property type="entry name" value="LysR_subst-bd"/>
</dbReference>
<protein>
    <submittedName>
        <fullName evidence="6">LysR family transcriptional regulator</fullName>
    </submittedName>
</protein>
<accession>A0ABW4XHN8</accession>
<dbReference type="Pfam" id="PF03466">
    <property type="entry name" value="LysR_substrate"/>
    <property type="match status" value="1"/>
</dbReference>
<dbReference type="InterPro" id="IPR000847">
    <property type="entry name" value="LysR_HTH_N"/>
</dbReference>
<evidence type="ECO:0000256" key="1">
    <source>
        <dbReference type="ARBA" id="ARBA00009437"/>
    </source>
</evidence>
<dbReference type="PANTHER" id="PTHR30118:SF15">
    <property type="entry name" value="TRANSCRIPTIONAL REGULATORY PROTEIN"/>
    <property type="match status" value="1"/>
</dbReference>
<dbReference type="EMBL" id="JBHUHT010000007">
    <property type="protein sequence ID" value="MFD2095046.1"/>
    <property type="molecule type" value="Genomic_DNA"/>
</dbReference>
<keyword evidence="3" id="KW-0238">DNA-binding</keyword>
<evidence type="ECO:0000256" key="4">
    <source>
        <dbReference type="ARBA" id="ARBA00023163"/>
    </source>
</evidence>
<dbReference type="Gene3D" id="3.40.190.10">
    <property type="entry name" value="Periplasmic binding protein-like II"/>
    <property type="match status" value="2"/>
</dbReference>
<keyword evidence="7" id="KW-1185">Reference proteome</keyword>
<evidence type="ECO:0000256" key="2">
    <source>
        <dbReference type="ARBA" id="ARBA00023015"/>
    </source>
</evidence>
<comment type="similarity">
    <text evidence="1">Belongs to the LysR transcriptional regulatory family.</text>
</comment>
<comment type="caution">
    <text evidence="6">The sequence shown here is derived from an EMBL/GenBank/DDBJ whole genome shotgun (WGS) entry which is preliminary data.</text>
</comment>
<evidence type="ECO:0000313" key="6">
    <source>
        <dbReference type="EMBL" id="MFD2095046.1"/>
    </source>
</evidence>
<evidence type="ECO:0000256" key="3">
    <source>
        <dbReference type="ARBA" id="ARBA00023125"/>
    </source>
</evidence>
<dbReference type="Gene3D" id="1.10.10.10">
    <property type="entry name" value="Winged helix-like DNA-binding domain superfamily/Winged helix DNA-binding domain"/>
    <property type="match status" value="1"/>
</dbReference>
<sequence length="313" mass="35166">MNITSKDSNLLYLFKVLYEEQSLSAATERMALSQPALSHKLKKLRDEFDDPLFVRAARGLTPTPKAHALAPELLKLVAQLERFYQDSEGHDFLSKADTIHIFTTDYMEQLILPVLLPRIHQQAPKLRLVTHNTQGKLPKQELENGLCDIAIAGFFNNLPDSFYQQTLLREQFKVLARAENPFISKGMDLEAYLAAPHIVTTLTGDLDGVADKALLKLGKTRQIAAGIGSFSAPPQVVKQSDFLLTCLGSIADNAVKNDPGLIQFCPPLTLPKVEVVQAWHQRTHDDRIRRWIRQQIKQVANEVRPEEEARSGL</sequence>
<dbReference type="PRINTS" id="PR00039">
    <property type="entry name" value="HTHLYSR"/>
</dbReference>
<dbReference type="PROSITE" id="PS50931">
    <property type="entry name" value="HTH_LYSR"/>
    <property type="match status" value="1"/>
</dbReference>
<dbReference type="InterPro" id="IPR050389">
    <property type="entry name" value="LysR-type_TF"/>
</dbReference>
<dbReference type="InterPro" id="IPR036390">
    <property type="entry name" value="WH_DNA-bd_sf"/>
</dbReference>
<dbReference type="PANTHER" id="PTHR30118">
    <property type="entry name" value="HTH-TYPE TRANSCRIPTIONAL REGULATOR LEUO-RELATED"/>
    <property type="match status" value="1"/>
</dbReference>
<keyword evidence="4" id="KW-0804">Transcription</keyword>
<reference evidence="7" key="1">
    <citation type="journal article" date="2019" name="Int. J. Syst. Evol. Microbiol.">
        <title>The Global Catalogue of Microorganisms (GCM) 10K type strain sequencing project: providing services to taxonomists for standard genome sequencing and annotation.</title>
        <authorList>
            <consortium name="The Broad Institute Genomics Platform"/>
            <consortium name="The Broad Institute Genome Sequencing Center for Infectious Disease"/>
            <person name="Wu L."/>
            <person name="Ma J."/>
        </authorList>
    </citation>
    <scope>NUCLEOTIDE SEQUENCE [LARGE SCALE GENOMIC DNA]</scope>
    <source>
        <strain evidence="7">CGMCC 1.10992</strain>
    </source>
</reference>
<dbReference type="SUPFAM" id="SSF46785">
    <property type="entry name" value="Winged helix' DNA-binding domain"/>
    <property type="match status" value="1"/>
</dbReference>
<organism evidence="6 7">
    <name type="scientific">Corallincola platygyrae</name>
    <dbReference type="NCBI Taxonomy" id="1193278"/>
    <lineage>
        <taxon>Bacteria</taxon>
        <taxon>Pseudomonadati</taxon>
        <taxon>Pseudomonadota</taxon>
        <taxon>Gammaproteobacteria</taxon>
        <taxon>Alteromonadales</taxon>
        <taxon>Psychromonadaceae</taxon>
        <taxon>Corallincola</taxon>
    </lineage>
</organism>
<dbReference type="Proteomes" id="UP001597380">
    <property type="component" value="Unassembled WGS sequence"/>
</dbReference>
<dbReference type="CDD" id="cd08417">
    <property type="entry name" value="PBP2_Nitroaromatics_like"/>
    <property type="match status" value="1"/>
</dbReference>
<keyword evidence="2" id="KW-0805">Transcription regulation</keyword>
<gene>
    <name evidence="6" type="ORF">ACFSJ3_03555</name>
</gene>
<dbReference type="InterPro" id="IPR036388">
    <property type="entry name" value="WH-like_DNA-bd_sf"/>
</dbReference>
<evidence type="ECO:0000259" key="5">
    <source>
        <dbReference type="PROSITE" id="PS50931"/>
    </source>
</evidence>
<feature type="domain" description="HTH lysR-type" evidence="5">
    <location>
        <begin position="7"/>
        <end position="63"/>
    </location>
</feature>
<dbReference type="InterPro" id="IPR037402">
    <property type="entry name" value="YidZ_PBP2"/>
</dbReference>
<evidence type="ECO:0000313" key="7">
    <source>
        <dbReference type="Proteomes" id="UP001597380"/>
    </source>
</evidence>
<dbReference type="SUPFAM" id="SSF53850">
    <property type="entry name" value="Periplasmic binding protein-like II"/>
    <property type="match status" value="1"/>
</dbReference>
<dbReference type="RefSeq" id="WP_345337887.1">
    <property type="nucleotide sequence ID" value="NZ_BAABLI010000004.1"/>
</dbReference>
<dbReference type="Pfam" id="PF00126">
    <property type="entry name" value="HTH_1"/>
    <property type="match status" value="1"/>
</dbReference>
<name>A0ABW4XHN8_9GAMM</name>